<dbReference type="InterPro" id="IPR013105">
    <property type="entry name" value="TPR_2"/>
</dbReference>
<reference evidence="5" key="1">
    <citation type="submission" date="2025-08" db="UniProtKB">
        <authorList>
            <consortium name="Ensembl"/>
        </authorList>
    </citation>
    <scope>IDENTIFICATION</scope>
</reference>
<keyword evidence="1" id="KW-0677">Repeat</keyword>
<dbReference type="InterPro" id="IPR011990">
    <property type="entry name" value="TPR-like_helical_dom_sf"/>
</dbReference>
<evidence type="ECO:0000256" key="2">
    <source>
        <dbReference type="ARBA" id="ARBA00022803"/>
    </source>
</evidence>
<dbReference type="GO" id="GO:0007288">
    <property type="term" value="P:sperm axoneme assembly"/>
    <property type="evidence" value="ECO:0007669"/>
    <property type="project" value="TreeGrafter"/>
</dbReference>
<dbReference type="GO" id="GO:0070286">
    <property type="term" value="P:axonemal dynein complex assembly"/>
    <property type="evidence" value="ECO:0007669"/>
    <property type="project" value="TreeGrafter"/>
</dbReference>
<feature type="coiled-coil region" evidence="4">
    <location>
        <begin position="54"/>
        <end position="81"/>
    </location>
</feature>
<gene>
    <name evidence="5" type="primary">TTC12</name>
</gene>
<protein>
    <submittedName>
        <fullName evidence="5">Tetratricopeptide repeat domain 12</fullName>
    </submittedName>
</protein>
<name>A0A8C4J0W7_DRONO</name>
<reference evidence="5" key="2">
    <citation type="submission" date="2025-09" db="UniProtKB">
        <authorList>
            <consortium name="Ensembl"/>
        </authorList>
    </citation>
    <scope>IDENTIFICATION</scope>
</reference>
<dbReference type="PANTHER" id="PTHR46540:SF1">
    <property type="entry name" value="TETRATRICOPEPTIDE REPEAT PROTEIN 12"/>
    <property type="match status" value="1"/>
</dbReference>
<evidence type="ECO:0000313" key="6">
    <source>
        <dbReference type="Proteomes" id="UP000694423"/>
    </source>
</evidence>
<dbReference type="InterPro" id="IPR011989">
    <property type="entry name" value="ARM-like"/>
</dbReference>
<keyword evidence="6" id="KW-1185">Reference proteome</keyword>
<dbReference type="Proteomes" id="UP000694423">
    <property type="component" value="Unplaced"/>
</dbReference>
<keyword evidence="4" id="KW-0175">Coiled coil</keyword>
<dbReference type="Gene3D" id="1.25.10.10">
    <property type="entry name" value="Leucine-rich Repeat Variant"/>
    <property type="match status" value="2"/>
</dbReference>
<dbReference type="AlphaFoldDB" id="A0A8C4J0W7"/>
<accession>A0A8C4J0W7</accession>
<evidence type="ECO:0000313" key="5">
    <source>
        <dbReference type="Ensembl" id="ENSDNVP00000001556.1"/>
    </source>
</evidence>
<dbReference type="PROSITE" id="PS50005">
    <property type="entry name" value="TPR"/>
    <property type="match status" value="1"/>
</dbReference>
<dbReference type="GO" id="GO:0005813">
    <property type="term" value="C:centrosome"/>
    <property type="evidence" value="ECO:0007669"/>
    <property type="project" value="TreeGrafter"/>
</dbReference>
<evidence type="ECO:0000256" key="1">
    <source>
        <dbReference type="ARBA" id="ARBA00022737"/>
    </source>
</evidence>
<dbReference type="InterPro" id="IPR016024">
    <property type="entry name" value="ARM-type_fold"/>
</dbReference>
<dbReference type="Ensembl" id="ENSDNVT00000001875.1">
    <property type="protein sequence ID" value="ENSDNVP00000001556.1"/>
    <property type="gene ID" value="ENSDNVG00000001099.1"/>
</dbReference>
<feature type="repeat" description="TPR" evidence="3">
    <location>
        <begin position="102"/>
        <end position="135"/>
    </location>
</feature>
<dbReference type="SUPFAM" id="SSF48371">
    <property type="entry name" value="ARM repeat"/>
    <property type="match status" value="1"/>
</dbReference>
<sequence length="634" mass="71253">MENVETVNSDGFLAVLEKDARERAKRRKRNEHLANALKEKGNDAFRKGDYVTAIQKYTEGLEKLKDKQELYTNRAQAYMKMHEYEKAIGDCEWALKCNEKCIKAYFQMGKAHLALKHFSESRQCYQKILEIDPRKESLFKNCMNELNLEEKRMNEEERALKEFQSGKFTALSVKELLHKLDRPDQNILYYTGGIKVLTGAIRDCTEQTLFRTNDGFSIINDNKVIRQGFCAERKDAAEVELSVSLVFLWQAVCTGNEENQRLLLTHPDMNVQLSKLLSSGVPEIQKETLALISLYSETENGRRLLVRHQDLTKWLQVLMMFVNSPDARASRAMNILTDLTKEENFKTQCRMKFSTDVLPLFSQLLTSAKLVNWTALAHCIGIMGDLCADVVMRKQMADCQECWQACLKLVDECLGGSAPKYHECLFAVLGLMMNLLLESNEAIQYFAVDVSRRCMPLLSSKDGRIVTRAIGVLSRILPASSLAIEEVVKGGVVKKMIKFLKAGGQITSSYAVKTLCICTKSNSQAQEEVVKSDKRFGVLLKLLDSENEMIVGNAALCLGQCFVVPGAATSLLNSNVVMILLKRAGGDATNTSVQENAAIALGKLCVAEPRHIFQLRELNGMAILNSSMKYVHSV</sequence>
<dbReference type="SMART" id="SM00028">
    <property type="entry name" value="TPR"/>
    <property type="match status" value="3"/>
</dbReference>
<evidence type="ECO:0000256" key="4">
    <source>
        <dbReference type="SAM" id="Coils"/>
    </source>
</evidence>
<dbReference type="InterPro" id="IPR019734">
    <property type="entry name" value="TPR_rpt"/>
</dbReference>
<organism evidence="5 6">
    <name type="scientific">Dromaius novaehollandiae</name>
    <name type="common">Emu</name>
    <dbReference type="NCBI Taxonomy" id="8790"/>
    <lineage>
        <taxon>Eukaryota</taxon>
        <taxon>Metazoa</taxon>
        <taxon>Chordata</taxon>
        <taxon>Craniata</taxon>
        <taxon>Vertebrata</taxon>
        <taxon>Euteleostomi</taxon>
        <taxon>Archelosauria</taxon>
        <taxon>Archosauria</taxon>
        <taxon>Dinosauria</taxon>
        <taxon>Saurischia</taxon>
        <taxon>Theropoda</taxon>
        <taxon>Coelurosauria</taxon>
        <taxon>Aves</taxon>
        <taxon>Palaeognathae</taxon>
        <taxon>Casuariiformes</taxon>
        <taxon>Dromaiidae</taxon>
        <taxon>Dromaius</taxon>
    </lineage>
</organism>
<evidence type="ECO:0000256" key="3">
    <source>
        <dbReference type="PROSITE-ProRule" id="PRU00339"/>
    </source>
</evidence>
<dbReference type="PANTHER" id="PTHR46540">
    <property type="entry name" value="TETRATRICOPEPTIDE REPEAT PROTEIN 12"/>
    <property type="match status" value="1"/>
</dbReference>
<dbReference type="Gene3D" id="1.25.40.10">
    <property type="entry name" value="Tetratricopeptide repeat domain"/>
    <property type="match status" value="1"/>
</dbReference>
<dbReference type="Pfam" id="PF07719">
    <property type="entry name" value="TPR_2"/>
    <property type="match status" value="1"/>
</dbReference>
<keyword evidence="2 3" id="KW-0802">TPR repeat</keyword>
<dbReference type="Pfam" id="PF00515">
    <property type="entry name" value="TPR_1"/>
    <property type="match status" value="1"/>
</dbReference>
<dbReference type="SUPFAM" id="SSF48452">
    <property type="entry name" value="TPR-like"/>
    <property type="match status" value="1"/>
</dbReference>
<dbReference type="InterPro" id="IPR043195">
    <property type="entry name" value="TTC12"/>
</dbReference>
<dbReference type="GO" id="GO:0005737">
    <property type="term" value="C:cytoplasm"/>
    <property type="evidence" value="ECO:0007669"/>
    <property type="project" value="TreeGrafter"/>
</dbReference>
<feature type="coiled-coil region" evidence="4">
    <location>
        <begin position="139"/>
        <end position="166"/>
    </location>
</feature>
<proteinExistence type="predicted"/>